<dbReference type="InterPro" id="IPR034884">
    <property type="entry name" value="Cytochrome_c_oxidase_VIc/VIIs"/>
</dbReference>
<accession>G3VWL7</accession>
<evidence type="ECO:0000256" key="5">
    <source>
        <dbReference type="ARBA" id="ARBA00022792"/>
    </source>
</evidence>
<keyword evidence="6 9" id="KW-1133">Transmembrane helix</keyword>
<dbReference type="UniPathway" id="UPA00705"/>
<evidence type="ECO:0000256" key="9">
    <source>
        <dbReference type="RuleBase" id="RU368096"/>
    </source>
</evidence>
<evidence type="ECO:0000256" key="2">
    <source>
        <dbReference type="ARBA" id="ARBA00004673"/>
    </source>
</evidence>
<dbReference type="GeneTree" id="ENSGT00940000163089"/>
<dbReference type="InParanoid" id="G3VWL7"/>
<dbReference type="AlphaFoldDB" id="G3VWL7"/>
<evidence type="ECO:0000313" key="11">
    <source>
        <dbReference type="Proteomes" id="UP000007648"/>
    </source>
</evidence>
<dbReference type="GO" id="GO:0045277">
    <property type="term" value="C:respiratory chain complex IV"/>
    <property type="evidence" value="ECO:0007669"/>
    <property type="project" value="UniProtKB-UniRule"/>
</dbReference>
<dbReference type="PANTHER" id="PTHR48416:SF1">
    <property type="entry name" value="CYTOCHROME C OXIDASE SUBUNIT 6C"/>
    <property type="match status" value="1"/>
</dbReference>
<dbReference type="GO" id="GO:0006123">
    <property type="term" value="P:mitochondrial electron transport, cytochrome c to oxygen"/>
    <property type="evidence" value="ECO:0007669"/>
    <property type="project" value="UniProtKB-UniRule"/>
</dbReference>
<dbReference type="PANTHER" id="PTHR48416">
    <property type="entry name" value="CYTOCHROME C OXIDASE SUBUNIT 6C"/>
    <property type="match status" value="1"/>
</dbReference>
<keyword evidence="4 9" id="KW-0812">Transmembrane</keyword>
<reference evidence="10" key="3">
    <citation type="submission" date="2025-09" db="UniProtKB">
        <authorList>
            <consortium name="Ensembl"/>
        </authorList>
    </citation>
    <scope>IDENTIFICATION</scope>
</reference>
<protein>
    <recommendedName>
        <fullName evidence="9">Cytochrome c oxidase subunit 6C</fullName>
    </recommendedName>
    <alternativeName>
        <fullName evidence="9">Cytochrome c oxidase polypeptide VIc</fullName>
    </alternativeName>
</protein>
<comment type="function">
    <text evidence="9">Component of the cytochrome c oxidase, the last enzyme in the mitochondrial electron transport chain which drives oxidative phosphorylation. The respiratory chain contains 3 multisubunit complexes succinate dehydrogenase (complex II, CII), ubiquinol-cytochrome c oxidoreductase (cytochrome b-c1 complex, complex III, CIII) and cytochrome c oxidase (complex IV, CIV), that cooperate to transfer electrons derived from NADH and succinate to molecular oxygen, creating an electrochemical gradient over the inner membrane that drives transmembrane transport and the ATP synthase. Cytochrome c oxidase is the component of the respiratory chain that catalyzes the reduction of oxygen to water. Electrons originating from reduced cytochrome c in the intermembrane space (IMS) are transferred via the dinuclear copper A center (CU(A)) of subunit 2 and heme A of subunit 1 to the active site in subunit 1, a binuclear center (BNC) formed by heme A3 and copper B (CU(B)). The BNC reduces molecular oxygen to 2 water molecules using 4 electrons from cytochrome c in the IMS and 4 protons from the mitochondrial matrix.</text>
</comment>
<dbReference type="Proteomes" id="UP000007648">
    <property type="component" value="Unassembled WGS sequence"/>
</dbReference>
<evidence type="ECO:0000256" key="4">
    <source>
        <dbReference type="ARBA" id="ARBA00022692"/>
    </source>
</evidence>
<evidence type="ECO:0000256" key="8">
    <source>
        <dbReference type="ARBA" id="ARBA00023136"/>
    </source>
</evidence>
<feature type="transmembrane region" description="Helical" evidence="9">
    <location>
        <begin position="114"/>
        <end position="132"/>
    </location>
</feature>
<evidence type="ECO:0000256" key="7">
    <source>
        <dbReference type="ARBA" id="ARBA00023128"/>
    </source>
</evidence>
<reference evidence="10 11" key="1">
    <citation type="journal article" date="2011" name="Proc. Natl. Acad. Sci. U.S.A.">
        <title>Genetic diversity and population structure of the endangered marsupial Sarcophilus harrisii (Tasmanian devil).</title>
        <authorList>
            <person name="Miller W."/>
            <person name="Hayes V.M."/>
            <person name="Ratan A."/>
            <person name="Petersen D.C."/>
            <person name="Wittekindt N.E."/>
            <person name="Miller J."/>
            <person name="Walenz B."/>
            <person name="Knight J."/>
            <person name="Qi J."/>
            <person name="Zhao F."/>
            <person name="Wang Q."/>
            <person name="Bedoya-Reina O.C."/>
            <person name="Katiyar N."/>
            <person name="Tomsho L.P."/>
            <person name="Kasson L.M."/>
            <person name="Hardie R.A."/>
            <person name="Woodbridge P."/>
            <person name="Tindall E.A."/>
            <person name="Bertelsen M.F."/>
            <person name="Dixon D."/>
            <person name="Pyecroft S."/>
            <person name="Helgen K.M."/>
            <person name="Lesk A.M."/>
            <person name="Pringle T.H."/>
            <person name="Patterson N."/>
            <person name="Zhang Y."/>
            <person name="Kreiss A."/>
            <person name="Woods G.M."/>
            <person name="Jones M.E."/>
            <person name="Schuster S.C."/>
        </authorList>
    </citation>
    <scope>NUCLEOTIDE SEQUENCE [LARGE SCALE GENOMIC DNA]</scope>
</reference>
<keyword evidence="11" id="KW-1185">Reference proteome</keyword>
<comment type="subunit">
    <text evidence="9">Component of the cytochrome c oxidase (complex IV, CIV), a multisubunit enzyme composed of 14 subunits. The complex is composed of a catalytic core of 3 subunits MT-CO1, MT-CO2 and MT-CO3, encoded in the mitochondrial DNA, and 11 supernumerary subunits COX4I, COX5A, COX5B, COX6A, COX6B, COX6C, COX7A, COX7B, COX7C, COX8 and NDUFA4, which are encoded in the nuclear genome. The complex exists as a monomer or a dimer and forms supercomplexes (SCs) in the inner mitochondrial membrane with NADH-ubiquinone oxidoreductase (complex I, CI) and ubiquinol-cytochrome c oxidoreductase (cytochrome b-c1 complex, complex III, CIII), resulting in different assemblies (supercomplex SCI(1)III(2)IV(1) and megacomplex MCI(2)III(2)IV(2)).</text>
</comment>
<dbReference type="CDD" id="cd22901">
    <property type="entry name" value="CcO_VIc"/>
    <property type="match status" value="1"/>
</dbReference>
<dbReference type="STRING" id="9305.ENSSHAP00000007572"/>
<comment type="similarity">
    <text evidence="3 9">Belongs to the cytochrome c oxidase subunit 6c family.</text>
</comment>
<evidence type="ECO:0000256" key="1">
    <source>
        <dbReference type="ARBA" id="ARBA00004434"/>
    </source>
</evidence>
<dbReference type="InterPro" id="IPR051389">
    <property type="entry name" value="Cytochrome_c_oxidase_VIc"/>
</dbReference>
<dbReference type="HOGENOM" id="CLU_196254_0_0_1"/>
<gene>
    <name evidence="10" type="primary">LOC100934493</name>
</gene>
<evidence type="ECO:0000313" key="10">
    <source>
        <dbReference type="Ensembl" id="ENSSHAP00000007572.2"/>
    </source>
</evidence>
<keyword evidence="8 9" id="KW-0472">Membrane</keyword>
<keyword evidence="7 9" id="KW-0496">Mitochondrion</keyword>
<dbReference type="InterPro" id="IPR037169">
    <property type="entry name" value="Cytochrome_c_oxidase_VIc_sf"/>
</dbReference>
<comment type="subcellular location">
    <subcellularLocation>
        <location evidence="1 9">Mitochondrion inner membrane</location>
        <topology evidence="1 9">Single-pass membrane protein</topology>
    </subcellularLocation>
</comment>
<dbReference type="Gene3D" id="4.10.93.10">
    <property type="entry name" value="Mitochondrial cytochrome c oxidase subunit VIc/VIIs"/>
    <property type="match status" value="1"/>
</dbReference>
<dbReference type="eggNOG" id="ENOG502SEI2">
    <property type="taxonomic scope" value="Eukaryota"/>
</dbReference>
<dbReference type="GO" id="GO:0005743">
    <property type="term" value="C:mitochondrial inner membrane"/>
    <property type="evidence" value="ECO:0007669"/>
    <property type="project" value="UniProtKB-SubCell"/>
</dbReference>
<reference evidence="10" key="2">
    <citation type="submission" date="2025-08" db="UniProtKB">
        <authorList>
            <consortium name="Ensembl"/>
        </authorList>
    </citation>
    <scope>IDENTIFICATION</scope>
</reference>
<comment type="pathway">
    <text evidence="2 9">Energy metabolism; oxidative phosphorylation.</text>
</comment>
<organism evidence="10 11">
    <name type="scientific">Sarcophilus harrisii</name>
    <name type="common">Tasmanian devil</name>
    <name type="synonym">Sarcophilus laniarius</name>
    <dbReference type="NCBI Taxonomy" id="9305"/>
    <lineage>
        <taxon>Eukaryota</taxon>
        <taxon>Metazoa</taxon>
        <taxon>Chordata</taxon>
        <taxon>Craniata</taxon>
        <taxon>Vertebrata</taxon>
        <taxon>Euteleostomi</taxon>
        <taxon>Mammalia</taxon>
        <taxon>Metatheria</taxon>
        <taxon>Dasyuromorphia</taxon>
        <taxon>Dasyuridae</taxon>
        <taxon>Sarcophilus</taxon>
    </lineage>
</organism>
<proteinExistence type="inferred from homology"/>
<dbReference type="Pfam" id="PF02937">
    <property type="entry name" value="COX6C"/>
    <property type="match status" value="1"/>
</dbReference>
<dbReference type="Ensembl" id="ENSSHAT00000007635.2">
    <property type="protein sequence ID" value="ENSSHAP00000007572.2"/>
    <property type="gene ID" value="ENSSHAG00000006581.2"/>
</dbReference>
<sequence length="171" mass="18608">VLRAAPGESEERAHVGVTCTSGVGVGRGRSRRLRSCFPRPASSLLSASSRLSGTQFEPSRLPFWGFSRSAPARLSDAFHLSGTGQGRASSGGAASMSAPVLAKPQLRGLLAKRLRFHIIAAFILSLGCANLYKFGVAEPRKKAYQDFYKKYDAVKDFQEMYQAGVFQYENK</sequence>
<evidence type="ECO:0000256" key="6">
    <source>
        <dbReference type="ARBA" id="ARBA00022989"/>
    </source>
</evidence>
<keyword evidence="5 9" id="KW-0999">Mitochondrion inner membrane</keyword>
<dbReference type="SUPFAM" id="SSF81415">
    <property type="entry name" value="Mitochondrial cytochrome c oxidase subunit VIc"/>
    <property type="match status" value="1"/>
</dbReference>
<evidence type="ECO:0000256" key="3">
    <source>
        <dbReference type="ARBA" id="ARBA00007204"/>
    </source>
</evidence>
<name>G3VWL7_SARHA</name>